<dbReference type="InterPro" id="IPR029058">
    <property type="entry name" value="AB_hydrolase_fold"/>
</dbReference>
<dbReference type="SUPFAM" id="SSF69304">
    <property type="entry name" value="Tricorn protease N-terminal domain"/>
    <property type="match status" value="1"/>
</dbReference>
<proteinExistence type="predicted"/>
<protein>
    <submittedName>
        <fullName evidence="3">S9 family peptidase</fullName>
        <ecNumber evidence="3">3.4.-.-</ecNumber>
    </submittedName>
</protein>
<dbReference type="InterPro" id="IPR006311">
    <property type="entry name" value="TAT_signal"/>
</dbReference>
<dbReference type="PANTHER" id="PTHR42776:SF27">
    <property type="entry name" value="DIPEPTIDYL PEPTIDASE FAMILY MEMBER 6"/>
    <property type="match status" value="1"/>
</dbReference>
<dbReference type="GO" id="GO:0016787">
    <property type="term" value="F:hydrolase activity"/>
    <property type="evidence" value="ECO:0007669"/>
    <property type="project" value="UniProtKB-KW"/>
</dbReference>
<dbReference type="InterPro" id="IPR002470">
    <property type="entry name" value="Peptidase_S9A"/>
</dbReference>
<dbReference type="SUPFAM" id="SSF53474">
    <property type="entry name" value="alpha/beta-Hydrolases"/>
    <property type="match status" value="1"/>
</dbReference>
<feature type="domain" description="Peptidase S9 prolyl oligopeptidase catalytic" evidence="2">
    <location>
        <begin position="429"/>
        <end position="644"/>
    </location>
</feature>
<dbReference type="RefSeq" id="WP_338821760.1">
    <property type="nucleotide sequence ID" value="NZ_CP147708.1"/>
</dbReference>
<reference evidence="3" key="2">
    <citation type="submission" date="2024-03" db="EMBL/GenBank/DDBJ databases">
        <authorList>
            <person name="Bromfield E.S.P."/>
            <person name="Cloutier S."/>
        </authorList>
    </citation>
    <scope>NUCLEOTIDE SEQUENCE</scope>
    <source>
        <strain evidence="3">5S5</strain>
    </source>
</reference>
<evidence type="ECO:0000259" key="2">
    <source>
        <dbReference type="Pfam" id="PF00326"/>
    </source>
</evidence>
<dbReference type="PRINTS" id="PR00862">
    <property type="entry name" value="PROLIGOPTASE"/>
</dbReference>
<gene>
    <name evidence="3" type="ORF">WDK88_15515</name>
</gene>
<evidence type="ECO:0000256" key="1">
    <source>
        <dbReference type="ARBA" id="ARBA00022801"/>
    </source>
</evidence>
<keyword evidence="1 3" id="KW-0378">Hydrolase</keyword>
<sequence>MPMKMPTTIDRRLLLQRAVMLGAALPFAGLIGSARGEAPDLVARRVFFDNPDYLNVRLSPDGTQLSYVAPLDGVNNLWVAPLSDLKAARPVTRVTDRNISAGYRWAHTNRHVVFFRERDGDENWRAASVDITDGKVVPLTPETGVKAFVQESDRKFPDEMLLRHNQRDKRYFDLYRVNVVTGTSELVYENHDYVGLITDSAFQLRLAYRLIADGSAEVFERRPDGSWAPFMTVPIADTDTTQMLDFSADGKTLYLIDSRGRDKAALFALDMATRQTTLLAADDDADIVRAIFDENRRPLAALAITDRMHWHAVDQSVASDLADLARYGAGDISFVSNSDDLQLGTVHFERDTESGEYALLDRRTREVRKLFTQRHTLDGVALRKLEPVVIPSRDGLRLNCYLTRPVEAEAGRVPLVLVIHGGPYYRDSWGFSPVHQWLASRGYAVLAVNYRGSTGFGKAFVTAADHEWGGKMHDDLIDAVDWAIAQGIADPKRVGFFGGSYGGYSALMAATKTPDVFACIVDLFGISNLVTFMATIPPYWGPWISVWKNRLGDPDTEAGRAFLVERSPLTHIDRAIKPILIAQGLRDVRVVAAESEQMVNALKQRGIPVTYVTFADEGHGFVRPENRLAFYGITEAFLAKHLGGRCQPIGNDFAGSSLKVETGAELVPGLRG</sequence>
<organism evidence="3 4">
    <name type="scientific">Bradyrhizobium septentrionale</name>
    <dbReference type="NCBI Taxonomy" id="1404411"/>
    <lineage>
        <taxon>Bacteria</taxon>
        <taxon>Pseudomonadati</taxon>
        <taxon>Pseudomonadota</taxon>
        <taxon>Alphaproteobacteria</taxon>
        <taxon>Hyphomicrobiales</taxon>
        <taxon>Nitrobacteraceae</taxon>
        <taxon>Bradyrhizobium</taxon>
    </lineage>
</organism>
<keyword evidence="4" id="KW-1185">Reference proteome</keyword>
<dbReference type="InterPro" id="IPR001375">
    <property type="entry name" value="Peptidase_S9_cat"/>
</dbReference>
<dbReference type="PROSITE" id="PS51318">
    <property type="entry name" value="TAT"/>
    <property type="match status" value="1"/>
</dbReference>
<evidence type="ECO:0000313" key="4">
    <source>
        <dbReference type="Proteomes" id="UP001432046"/>
    </source>
</evidence>
<dbReference type="PANTHER" id="PTHR42776">
    <property type="entry name" value="SERINE PEPTIDASE S9 FAMILY MEMBER"/>
    <property type="match status" value="1"/>
</dbReference>
<dbReference type="Pfam" id="PF00326">
    <property type="entry name" value="Peptidase_S9"/>
    <property type="match status" value="1"/>
</dbReference>
<accession>A0ABZ2P6M7</accession>
<dbReference type="Proteomes" id="UP001432046">
    <property type="component" value="Chromosome"/>
</dbReference>
<dbReference type="EMBL" id="CP147711">
    <property type="protein sequence ID" value="WXC82882.1"/>
    <property type="molecule type" value="Genomic_DNA"/>
</dbReference>
<dbReference type="Gene3D" id="2.120.10.30">
    <property type="entry name" value="TolB, C-terminal domain"/>
    <property type="match status" value="1"/>
</dbReference>
<name>A0ABZ2P6M7_9BRAD</name>
<dbReference type="Gene3D" id="3.40.50.1820">
    <property type="entry name" value="alpha/beta hydrolase"/>
    <property type="match status" value="1"/>
</dbReference>
<dbReference type="InterPro" id="IPR011042">
    <property type="entry name" value="6-blade_b-propeller_TolB-like"/>
</dbReference>
<dbReference type="EC" id="3.4.-.-" evidence="3"/>
<evidence type="ECO:0000313" key="3">
    <source>
        <dbReference type="EMBL" id="WXC82882.1"/>
    </source>
</evidence>
<reference evidence="3" key="1">
    <citation type="journal article" date="2021" name="Int. J. Syst. Evol. Microbiol.">
        <title>Bradyrhizobium septentrionale sp. nov. (sv. septentrionale) and Bradyrhizobium quebecense sp. nov. (sv. septentrionale) associated with legumes native to Canada possess rearranged symbiosis genes and numerous insertion sequences.</title>
        <authorList>
            <person name="Bromfield E.S.P."/>
            <person name="Cloutier S."/>
        </authorList>
    </citation>
    <scope>NUCLEOTIDE SEQUENCE</scope>
    <source>
        <strain evidence="3">5S5</strain>
    </source>
</reference>